<evidence type="ECO:0000256" key="1">
    <source>
        <dbReference type="SAM" id="SignalP"/>
    </source>
</evidence>
<reference evidence="2 3" key="1">
    <citation type="submission" date="2016-10" db="EMBL/GenBank/DDBJ databases">
        <authorList>
            <person name="de Groot N.N."/>
        </authorList>
    </citation>
    <scope>NUCLEOTIDE SEQUENCE [LARGE SCALE GENOMIC DNA]</scope>
    <source>
        <strain evidence="2 3">DSM 21035</strain>
    </source>
</reference>
<feature type="signal peptide" evidence="1">
    <location>
        <begin position="1"/>
        <end position="22"/>
    </location>
</feature>
<sequence length="249" mass="28935">MKTIKSILLLLFICAFSIQLSAQKMYLVHEDKVNPSKMVDYEKAALTFHEACLKHQPDANWLTVTMDDFRYLYVSPIENFADIDKRPFADMAKTMGDEFGKMFDDFDKCYDSHGDYIIMLDESLTYMPDGISQTQEGLNHRNFYFIHFTPENEKALREGMKAVKNMFTSKESKNYYRVYRSGFGVMNSYYMVAMSSEDEVDAATKNKANDELLGPERYETFQKVIGSAAEMYEITGNIRPMLSYKKKEE</sequence>
<keyword evidence="1" id="KW-0732">Signal</keyword>
<dbReference type="RefSeq" id="WP_092581101.1">
    <property type="nucleotide sequence ID" value="NZ_FOFN01000006.1"/>
</dbReference>
<keyword evidence="3" id="KW-1185">Reference proteome</keyword>
<dbReference type="AlphaFoldDB" id="A0A1H9LHS5"/>
<accession>A0A1H9LHS5</accession>
<dbReference type="EMBL" id="FOFN01000006">
    <property type="protein sequence ID" value="SER10675.1"/>
    <property type="molecule type" value="Genomic_DNA"/>
</dbReference>
<evidence type="ECO:0000313" key="3">
    <source>
        <dbReference type="Proteomes" id="UP000198999"/>
    </source>
</evidence>
<dbReference type="OrthoDB" id="1426903at2"/>
<dbReference type="STRING" id="419940.SAMN05421824_3035"/>
<feature type="chain" id="PRO_5011486304" description="NIPSNAP protein" evidence="1">
    <location>
        <begin position="23"/>
        <end position="249"/>
    </location>
</feature>
<gene>
    <name evidence="2" type="ORF">SAMN05421824_3035</name>
</gene>
<organism evidence="2 3">
    <name type="scientific">Hyunsoonleella jejuensis</name>
    <dbReference type="NCBI Taxonomy" id="419940"/>
    <lineage>
        <taxon>Bacteria</taxon>
        <taxon>Pseudomonadati</taxon>
        <taxon>Bacteroidota</taxon>
        <taxon>Flavobacteriia</taxon>
        <taxon>Flavobacteriales</taxon>
        <taxon>Flavobacteriaceae</taxon>
    </lineage>
</organism>
<evidence type="ECO:0008006" key="4">
    <source>
        <dbReference type="Google" id="ProtNLM"/>
    </source>
</evidence>
<dbReference type="Proteomes" id="UP000198999">
    <property type="component" value="Unassembled WGS sequence"/>
</dbReference>
<evidence type="ECO:0000313" key="2">
    <source>
        <dbReference type="EMBL" id="SER10675.1"/>
    </source>
</evidence>
<protein>
    <recommendedName>
        <fullName evidence="4">NIPSNAP protein</fullName>
    </recommendedName>
</protein>
<proteinExistence type="predicted"/>
<name>A0A1H9LHS5_9FLAO</name>